<evidence type="ECO:0000256" key="2">
    <source>
        <dbReference type="ARBA" id="ARBA00022448"/>
    </source>
</evidence>
<evidence type="ECO:0000256" key="6">
    <source>
        <dbReference type="ARBA" id="ARBA00023004"/>
    </source>
</evidence>
<evidence type="ECO:0000256" key="4">
    <source>
        <dbReference type="ARBA" id="ARBA00022496"/>
    </source>
</evidence>
<comment type="caution">
    <text evidence="15">The sequence shown here is derived from an EMBL/GenBank/DDBJ whole genome shotgun (WGS) entry which is preliminary data.</text>
</comment>
<evidence type="ECO:0000256" key="1">
    <source>
        <dbReference type="ARBA" id="ARBA00004571"/>
    </source>
</evidence>
<keyword evidence="10 11" id="KW-0998">Cell outer membrane</keyword>
<evidence type="ECO:0000256" key="12">
    <source>
        <dbReference type="RuleBase" id="RU003357"/>
    </source>
</evidence>
<evidence type="ECO:0000313" key="15">
    <source>
        <dbReference type="EMBL" id="TDR23439.1"/>
    </source>
</evidence>
<dbReference type="InterPro" id="IPR012910">
    <property type="entry name" value="Plug_dom"/>
</dbReference>
<gene>
    <name evidence="15" type="ORF">C8D91_0300</name>
</gene>
<dbReference type="PANTHER" id="PTHR32552:SF81">
    <property type="entry name" value="TONB-DEPENDENT OUTER MEMBRANE RECEPTOR"/>
    <property type="match status" value="1"/>
</dbReference>
<keyword evidence="16" id="KW-1185">Reference proteome</keyword>
<evidence type="ECO:0000313" key="16">
    <source>
        <dbReference type="Proteomes" id="UP000295724"/>
    </source>
</evidence>
<proteinExistence type="inferred from homology"/>
<dbReference type="EMBL" id="SNZB01000001">
    <property type="protein sequence ID" value="TDR23439.1"/>
    <property type="molecule type" value="Genomic_DNA"/>
</dbReference>
<dbReference type="InterPro" id="IPR036942">
    <property type="entry name" value="Beta-barrel_TonB_sf"/>
</dbReference>
<evidence type="ECO:0000256" key="11">
    <source>
        <dbReference type="PROSITE-ProRule" id="PRU01360"/>
    </source>
</evidence>
<reference evidence="15 16" key="1">
    <citation type="submission" date="2019-03" db="EMBL/GenBank/DDBJ databases">
        <title>Genomic Encyclopedia of Type Strains, Phase IV (KMG-IV): sequencing the most valuable type-strain genomes for metagenomic binning, comparative biology and taxonomic classification.</title>
        <authorList>
            <person name="Goeker M."/>
        </authorList>
    </citation>
    <scope>NUCLEOTIDE SEQUENCE [LARGE SCALE GENOMIC DNA]</scope>
    <source>
        <strain evidence="15 16">DSM 25488</strain>
    </source>
</reference>
<keyword evidence="6" id="KW-0408">Iron</keyword>
<keyword evidence="7" id="KW-0406">Ion transport</keyword>
<evidence type="ECO:0000259" key="13">
    <source>
        <dbReference type="Pfam" id="PF00593"/>
    </source>
</evidence>
<name>A0A4R6XXU4_9GAMM</name>
<keyword evidence="15" id="KW-0675">Receptor</keyword>
<evidence type="ECO:0000256" key="5">
    <source>
        <dbReference type="ARBA" id="ARBA00022692"/>
    </source>
</evidence>
<feature type="domain" description="TonB-dependent receptor-like beta-barrel" evidence="13">
    <location>
        <begin position="266"/>
        <end position="699"/>
    </location>
</feature>
<dbReference type="InterPro" id="IPR000531">
    <property type="entry name" value="Beta-barrel_TonB"/>
</dbReference>
<evidence type="ECO:0000256" key="7">
    <source>
        <dbReference type="ARBA" id="ARBA00023065"/>
    </source>
</evidence>
<dbReference type="InterPro" id="IPR039426">
    <property type="entry name" value="TonB-dep_rcpt-like"/>
</dbReference>
<keyword evidence="3 11" id="KW-1134">Transmembrane beta strand</keyword>
<feature type="domain" description="TonB-dependent receptor plug" evidence="14">
    <location>
        <begin position="42"/>
        <end position="151"/>
    </location>
</feature>
<dbReference type="Pfam" id="PF00593">
    <property type="entry name" value="TonB_dep_Rec_b-barrel"/>
    <property type="match status" value="1"/>
</dbReference>
<keyword evidence="2 11" id="KW-0813">Transport</keyword>
<keyword evidence="4" id="KW-0410">Iron transport</keyword>
<evidence type="ECO:0000256" key="9">
    <source>
        <dbReference type="ARBA" id="ARBA00023136"/>
    </source>
</evidence>
<dbReference type="SUPFAM" id="SSF56935">
    <property type="entry name" value="Porins"/>
    <property type="match status" value="1"/>
</dbReference>
<dbReference type="PANTHER" id="PTHR32552">
    <property type="entry name" value="FERRICHROME IRON RECEPTOR-RELATED"/>
    <property type="match status" value="1"/>
</dbReference>
<dbReference type="Proteomes" id="UP000295724">
    <property type="component" value="Unassembled WGS sequence"/>
</dbReference>
<dbReference type="PROSITE" id="PS52016">
    <property type="entry name" value="TONB_DEPENDENT_REC_3"/>
    <property type="match status" value="1"/>
</dbReference>
<organism evidence="15 16">
    <name type="scientific">Marinicella litoralis</name>
    <dbReference type="NCBI Taxonomy" id="644220"/>
    <lineage>
        <taxon>Bacteria</taxon>
        <taxon>Pseudomonadati</taxon>
        <taxon>Pseudomonadota</taxon>
        <taxon>Gammaproteobacteria</taxon>
        <taxon>Lysobacterales</taxon>
        <taxon>Marinicellaceae</taxon>
        <taxon>Marinicella</taxon>
    </lineage>
</organism>
<sequence>MISLVAVTFSSSLLAQSNEDDEDSMELDSVIVTAQKRPEDAQQVSKAISTLSGDKLDVLTSGGMDIRFLNSRLPSLQIESSFGRAFPRFYIRGYGNTDFDVNASQPVSLIYDEVVQENAILKGFPAFDLERVEMLRGPQGTLFGRNTPAGVVKFDSVKPSQAQEAYAQVAYGTFNRMLFEGAMGGSITDSASGRFSVQYQTRDDWVDNGGFVDQRNVLEGYDELAWRGQLRHESDALDVLFNLHGRDNEGSARVFRANIIEPGTNNFVSDFDMDDVFTDGLNKQELEQIGFNLRINYDMGDYTLTSVTGYEDVEVFSRGDIDGGYGASFIGTFGPGFIPFPSESAVSVPDHSQFTQEFRIASNDLGVFDWQGGLFYFNEDISIDNLGYDSLGGNVQDTLATQRQKTTAWGLFISGDYDVSEQFRLQAGMRYSNDKKDFVAERITSPFSPPIGPLVENPEDDEISWDLSATYEFNDDVNVYTRVSKGFRAPSVQGRIAFGDTTSVANSETILSWEAGLKSTLLDRRLRMNASVYSYVVDDLQLTAVGGVGNVTQLLNADKARGQGLELEIEALLTADLLLTAGYSYNDTEIDDPNLYVAGCGSGCTVLDPESSVNAGQFLIHGNNLPQAPENVFNLTLSYTRAIGSGEFFTFVDWAYRDEVSFFLYDSVEYTGKSLSELGLRTGYRWGEKWQEVALFVRNMTDEHVIVGGIDFNNLTGFVNEPRTFGVEYKIEF</sequence>
<keyword evidence="9 11" id="KW-0472">Membrane</keyword>
<dbReference type="Pfam" id="PF07715">
    <property type="entry name" value="Plug"/>
    <property type="match status" value="1"/>
</dbReference>
<dbReference type="Gene3D" id="2.40.170.20">
    <property type="entry name" value="TonB-dependent receptor, beta-barrel domain"/>
    <property type="match status" value="1"/>
</dbReference>
<dbReference type="AlphaFoldDB" id="A0A4R6XXU4"/>
<protein>
    <submittedName>
        <fullName evidence="15">Iron complex outermembrane receptor protein</fullName>
    </submittedName>
</protein>
<dbReference type="GO" id="GO:0006826">
    <property type="term" value="P:iron ion transport"/>
    <property type="evidence" value="ECO:0007669"/>
    <property type="project" value="UniProtKB-KW"/>
</dbReference>
<evidence type="ECO:0000259" key="14">
    <source>
        <dbReference type="Pfam" id="PF07715"/>
    </source>
</evidence>
<accession>A0A4R6XXU4</accession>
<evidence type="ECO:0000256" key="10">
    <source>
        <dbReference type="ARBA" id="ARBA00023237"/>
    </source>
</evidence>
<evidence type="ECO:0000256" key="3">
    <source>
        <dbReference type="ARBA" id="ARBA00022452"/>
    </source>
</evidence>
<dbReference type="GO" id="GO:0009279">
    <property type="term" value="C:cell outer membrane"/>
    <property type="evidence" value="ECO:0007669"/>
    <property type="project" value="UniProtKB-SubCell"/>
</dbReference>
<evidence type="ECO:0000256" key="8">
    <source>
        <dbReference type="ARBA" id="ARBA00023077"/>
    </source>
</evidence>
<comment type="subcellular location">
    <subcellularLocation>
        <location evidence="1 11">Cell outer membrane</location>
        <topology evidence="1 11">Multi-pass membrane protein</topology>
    </subcellularLocation>
</comment>
<keyword evidence="8 12" id="KW-0798">TonB box</keyword>
<comment type="similarity">
    <text evidence="11 12">Belongs to the TonB-dependent receptor family.</text>
</comment>
<keyword evidence="5 11" id="KW-0812">Transmembrane</keyword>